<dbReference type="KEGG" id="pect:BN1012_Phect1814"/>
<keyword evidence="3" id="KW-1185">Reference proteome</keyword>
<gene>
    <name evidence="2" type="ORF">BN1012_Phect1814</name>
</gene>
<sequence>MAMGAAALLSPLSATDAHAVDVNKLTDEQLQEVCARDTNTETINIQAGQHSLCTRDISIIVFGNADNATGAQIGAFLEKQFAERGIPTKVF</sequence>
<evidence type="ECO:0000313" key="3">
    <source>
        <dbReference type="Proteomes" id="UP000032160"/>
    </source>
</evidence>
<dbReference type="EMBL" id="HG966617">
    <property type="protein sequence ID" value="CDO60028.1"/>
    <property type="molecule type" value="Genomic_DNA"/>
</dbReference>
<accession>X5M981</accession>
<keyword evidence="1" id="KW-0732">Signal</keyword>
<evidence type="ECO:0000256" key="1">
    <source>
        <dbReference type="SAM" id="SignalP"/>
    </source>
</evidence>
<feature type="signal peptide" evidence="1">
    <location>
        <begin position="1"/>
        <end position="19"/>
    </location>
</feature>
<dbReference type="Proteomes" id="UP000032160">
    <property type="component" value="Chromosome I"/>
</dbReference>
<reference evidence="2 3" key="1">
    <citation type="journal article" date="2014" name="Front. Genet.">
        <title>Genome and metabolic network of "Candidatus Phaeomarinobacter ectocarpi" Ec32, a new candidate genus of Alphaproteobacteria frequently associated with brown algae.</title>
        <authorList>
            <person name="Dittami S.M."/>
            <person name="Barbeyron T."/>
            <person name="Boyen C."/>
            <person name="Cambefort J."/>
            <person name="Collet G."/>
            <person name="Delage L."/>
            <person name="Gobet A."/>
            <person name="Groisillier A."/>
            <person name="Leblanc C."/>
            <person name="Michel G."/>
            <person name="Scornet D."/>
            <person name="Siegel A."/>
            <person name="Tapia J.E."/>
            <person name="Tonon T."/>
        </authorList>
    </citation>
    <scope>NUCLEOTIDE SEQUENCE [LARGE SCALE GENOMIC DNA]</scope>
    <source>
        <strain evidence="2 3">Ec32</strain>
    </source>
</reference>
<proteinExistence type="predicted"/>
<feature type="chain" id="PRO_5004957841" evidence="1">
    <location>
        <begin position="20"/>
        <end position="91"/>
    </location>
</feature>
<evidence type="ECO:0000313" key="2">
    <source>
        <dbReference type="EMBL" id="CDO60028.1"/>
    </source>
</evidence>
<name>X5M981_9HYPH</name>
<dbReference type="AlphaFoldDB" id="X5M981"/>
<organism evidence="2 3">
    <name type="scientific">Candidatus Phaeomarinibacter ectocarpi</name>
    <dbReference type="NCBI Taxonomy" id="1458461"/>
    <lineage>
        <taxon>Bacteria</taxon>
        <taxon>Pseudomonadati</taxon>
        <taxon>Pseudomonadota</taxon>
        <taxon>Alphaproteobacteria</taxon>
        <taxon>Hyphomicrobiales</taxon>
        <taxon>Parvibaculaceae</taxon>
        <taxon>Candidatus Phaeomarinibacter</taxon>
    </lineage>
</organism>
<protein>
    <submittedName>
        <fullName evidence="2">Uncharacterized protein</fullName>
    </submittedName>
</protein>
<dbReference type="HOGENOM" id="CLU_2421522_0_0_5"/>